<evidence type="ECO:0000256" key="1">
    <source>
        <dbReference type="SAM" id="Phobius"/>
    </source>
</evidence>
<evidence type="ECO:0000313" key="3">
    <source>
        <dbReference type="EMBL" id="TDH67437.1"/>
    </source>
</evidence>
<keyword evidence="1" id="KW-1133">Transmembrane helix</keyword>
<evidence type="ECO:0000256" key="2">
    <source>
        <dbReference type="SAM" id="SignalP"/>
    </source>
</evidence>
<dbReference type="Proteomes" id="UP000294530">
    <property type="component" value="Unassembled WGS sequence"/>
</dbReference>
<feature type="chain" id="PRO_5037172087" evidence="2">
    <location>
        <begin position="20"/>
        <end position="398"/>
    </location>
</feature>
<dbReference type="EMBL" id="SHOA02000006">
    <property type="protein sequence ID" value="TDH67437.1"/>
    <property type="molecule type" value="Genomic_DNA"/>
</dbReference>
<proteinExistence type="predicted"/>
<keyword evidence="1" id="KW-0472">Membrane</keyword>
<feature type="signal peptide" evidence="2">
    <location>
        <begin position="1"/>
        <end position="19"/>
    </location>
</feature>
<reference evidence="3 4" key="1">
    <citation type="journal article" date="2021" name="Genome Biol.">
        <title>AFLAP: assembly-free linkage analysis pipeline using k-mers from genome sequencing data.</title>
        <authorList>
            <person name="Fletcher K."/>
            <person name="Zhang L."/>
            <person name="Gil J."/>
            <person name="Han R."/>
            <person name="Cavanaugh K."/>
            <person name="Michelmore R."/>
        </authorList>
    </citation>
    <scope>NUCLEOTIDE SEQUENCE [LARGE SCALE GENOMIC DNA]</scope>
    <source>
        <strain evidence="3 4">SF5</strain>
    </source>
</reference>
<accession>A0A976FIG4</accession>
<keyword evidence="4" id="KW-1185">Reference proteome</keyword>
<sequence>MRCGLMVIALLGFKTEFFAAHIASNGVNNGTLIGTRPIKVRVPTEERVISLLKNLIAETANSVINHVRGAKPKSLPNFRNPKYSDPNFIDHKIETSLKDAIFGFLKPPVKSLYRTTSGITSQEQLHAVSSRALTWVILSICEALTVAYKLSGAIETTLTSTGTQVSRVFLTSPVSWIPVEWFNSNCMRHPKAFLAFQYPQIQKVFEEIGPLLDSFKKSANSFVVEKETVTLSRVNDGDGEMHFHDANDVLPEFQDMPPILVKSGDTREHINLINGNKKLTATVVQEPPTTSKNVQKQPIPVEVIKQSPSVEIIKQPDLEKIQELPNLNNILHSDQARTPAGPQLRGTEVDDSLTDGHFVAVTSSPTKPRLKWKQYGKRISVLIGLLIVLSLAFAIGKN</sequence>
<feature type="transmembrane region" description="Helical" evidence="1">
    <location>
        <begin position="379"/>
        <end position="396"/>
    </location>
</feature>
<organism evidence="3 4">
    <name type="scientific">Bremia lactucae</name>
    <name type="common">Lettuce downy mildew</name>
    <dbReference type="NCBI Taxonomy" id="4779"/>
    <lineage>
        <taxon>Eukaryota</taxon>
        <taxon>Sar</taxon>
        <taxon>Stramenopiles</taxon>
        <taxon>Oomycota</taxon>
        <taxon>Peronosporomycetes</taxon>
        <taxon>Peronosporales</taxon>
        <taxon>Peronosporaceae</taxon>
        <taxon>Bremia</taxon>
    </lineage>
</organism>
<name>A0A976FIG4_BRELC</name>
<dbReference type="GeneID" id="94352747"/>
<keyword evidence="1" id="KW-0812">Transmembrane</keyword>
<evidence type="ECO:0000313" key="4">
    <source>
        <dbReference type="Proteomes" id="UP000294530"/>
    </source>
</evidence>
<dbReference type="RefSeq" id="XP_067816936.1">
    <property type="nucleotide sequence ID" value="XM_067967076.1"/>
</dbReference>
<dbReference type="KEGG" id="blac:94352747"/>
<gene>
    <name evidence="3" type="ORF">CCR75_009029</name>
</gene>
<comment type="caution">
    <text evidence="3">The sequence shown here is derived from an EMBL/GenBank/DDBJ whole genome shotgun (WGS) entry which is preliminary data.</text>
</comment>
<dbReference type="AlphaFoldDB" id="A0A976FIG4"/>
<keyword evidence="2" id="KW-0732">Signal</keyword>
<protein>
    <submittedName>
        <fullName evidence="3">Uncharacterized protein</fullName>
    </submittedName>
</protein>